<feature type="compositionally biased region" description="Basic and acidic residues" evidence="1">
    <location>
        <begin position="1"/>
        <end position="11"/>
    </location>
</feature>
<evidence type="ECO:0000313" key="3">
    <source>
        <dbReference type="Proteomes" id="UP001153269"/>
    </source>
</evidence>
<dbReference type="EMBL" id="CADEAL010000264">
    <property type="protein sequence ID" value="CAB1417445.1"/>
    <property type="molecule type" value="Genomic_DNA"/>
</dbReference>
<feature type="region of interest" description="Disordered" evidence="1">
    <location>
        <begin position="1"/>
        <end position="55"/>
    </location>
</feature>
<proteinExistence type="predicted"/>
<evidence type="ECO:0000313" key="2">
    <source>
        <dbReference type="EMBL" id="CAB1417445.1"/>
    </source>
</evidence>
<dbReference type="Proteomes" id="UP001153269">
    <property type="component" value="Unassembled WGS sequence"/>
</dbReference>
<organism evidence="2 3">
    <name type="scientific">Pleuronectes platessa</name>
    <name type="common">European plaice</name>
    <dbReference type="NCBI Taxonomy" id="8262"/>
    <lineage>
        <taxon>Eukaryota</taxon>
        <taxon>Metazoa</taxon>
        <taxon>Chordata</taxon>
        <taxon>Craniata</taxon>
        <taxon>Vertebrata</taxon>
        <taxon>Euteleostomi</taxon>
        <taxon>Actinopterygii</taxon>
        <taxon>Neopterygii</taxon>
        <taxon>Teleostei</taxon>
        <taxon>Neoteleostei</taxon>
        <taxon>Acanthomorphata</taxon>
        <taxon>Carangaria</taxon>
        <taxon>Pleuronectiformes</taxon>
        <taxon>Pleuronectoidei</taxon>
        <taxon>Pleuronectidae</taxon>
        <taxon>Pleuronectes</taxon>
    </lineage>
</organism>
<keyword evidence="3" id="KW-1185">Reference proteome</keyword>
<comment type="caution">
    <text evidence="2">The sequence shown here is derived from an EMBL/GenBank/DDBJ whole genome shotgun (WGS) entry which is preliminary data.</text>
</comment>
<reference evidence="2" key="1">
    <citation type="submission" date="2020-03" db="EMBL/GenBank/DDBJ databases">
        <authorList>
            <person name="Weist P."/>
        </authorList>
    </citation>
    <scope>NUCLEOTIDE SEQUENCE</scope>
</reference>
<sequence>MDRGRRVDDFTHSSSKRGRHKQQLSGRSTTASQCPVTQIRHRKRPTLKNGASQTQTKEFAPHNIPREFVIHQSEDNIRWLCAFFSACASEVQSSKGMATGPLS</sequence>
<protein>
    <submittedName>
        <fullName evidence="2">Uncharacterized protein</fullName>
    </submittedName>
</protein>
<evidence type="ECO:0000256" key="1">
    <source>
        <dbReference type="SAM" id="MobiDB-lite"/>
    </source>
</evidence>
<gene>
    <name evidence="2" type="ORF">PLEPLA_LOCUS5247</name>
</gene>
<accession>A0A9N7TQX1</accession>
<dbReference type="AlphaFoldDB" id="A0A9N7TQX1"/>
<name>A0A9N7TQX1_PLEPL</name>
<feature type="compositionally biased region" description="Polar residues" evidence="1">
    <location>
        <begin position="23"/>
        <end position="36"/>
    </location>
</feature>